<name>A0AAQ3TXA0_PASNO</name>
<evidence type="ECO:0000313" key="2">
    <source>
        <dbReference type="EMBL" id="WVZ81288.1"/>
    </source>
</evidence>
<protein>
    <submittedName>
        <fullName evidence="2">Uncharacterized protein</fullName>
    </submittedName>
</protein>
<evidence type="ECO:0000256" key="1">
    <source>
        <dbReference type="SAM" id="MobiDB-lite"/>
    </source>
</evidence>
<accession>A0AAQ3TXA0</accession>
<sequence>MCLPFCCGDHGDHGSSTYHSGNQQPPRPGPTHPSPPTASIQDHEDGQPPYKPVVKPSSPVKQAHGHHAGVVAGGEVNNGGAHAVQGHVAGVNKNGERMPAAFGSSDADVHGYAAASVVRRPKMSIPAAQAPQHKEVYASPRHHGSVAASHPKEATYKMRAPPVLQMARRSGEDDYPAAATTTPTSFYGDLR</sequence>
<dbReference type="AlphaFoldDB" id="A0AAQ3TXA0"/>
<dbReference type="Proteomes" id="UP001341281">
    <property type="component" value="Chromosome 06"/>
</dbReference>
<gene>
    <name evidence="2" type="ORF">U9M48_028681</name>
</gene>
<keyword evidence="3" id="KW-1185">Reference proteome</keyword>
<evidence type="ECO:0000313" key="3">
    <source>
        <dbReference type="Proteomes" id="UP001341281"/>
    </source>
</evidence>
<feature type="region of interest" description="Disordered" evidence="1">
    <location>
        <begin position="168"/>
        <end position="191"/>
    </location>
</feature>
<feature type="compositionally biased region" description="Polar residues" evidence="1">
    <location>
        <begin position="14"/>
        <end position="24"/>
    </location>
</feature>
<feature type="region of interest" description="Disordered" evidence="1">
    <location>
        <begin position="13"/>
        <end position="82"/>
    </location>
</feature>
<feature type="compositionally biased region" description="Pro residues" evidence="1">
    <location>
        <begin position="25"/>
        <end position="36"/>
    </location>
</feature>
<reference evidence="2 3" key="1">
    <citation type="submission" date="2024-02" db="EMBL/GenBank/DDBJ databases">
        <title>High-quality chromosome-scale genome assembly of Pensacola bahiagrass (Paspalum notatum Flugge var. saurae).</title>
        <authorList>
            <person name="Vega J.M."/>
            <person name="Podio M."/>
            <person name="Orjuela J."/>
            <person name="Siena L.A."/>
            <person name="Pessino S.C."/>
            <person name="Combes M.C."/>
            <person name="Mariac C."/>
            <person name="Albertini E."/>
            <person name="Pupilli F."/>
            <person name="Ortiz J.P.A."/>
            <person name="Leblanc O."/>
        </authorList>
    </citation>
    <scope>NUCLEOTIDE SEQUENCE [LARGE SCALE GENOMIC DNA]</scope>
    <source>
        <strain evidence="2">R1</strain>
        <tissue evidence="2">Leaf</tissue>
    </source>
</reference>
<feature type="compositionally biased region" description="Low complexity" evidence="1">
    <location>
        <begin position="68"/>
        <end position="82"/>
    </location>
</feature>
<proteinExistence type="predicted"/>
<feature type="compositionally biased region" description="Low complexity" evidence="1">
    <location>
        <begin position="52"/>
        <end position="61"/>
    </location>
</feature>
<organism evidence="2 3">
    <name type="scientific">Paspalum notatum var. saurae</name>
    <dbReference type="NCBI Taxonomy" id="547442"/>
    <lineage>
        <taxon>Eukaryota</taxon>
        <taxon>Viridiplantae</taxon>
        <taxon>Streptophyta</taxon>
        <taxon>Embryophyta</taxon>
        <taxon>Tracheophyta</taxon>
        <taxon>Spermatophyta</taxon>
        <taxon>Magnoliopsida</taxon>
        <taxon>Liliopsida</taxon>
        <taxon>Poales</taxon>
        <taxon>Poaceae</taxon>
        <taxon>PACMAD clade</taxon>
        <taxon>Panicoideae</taxon>
        <taxon>Andropogonodae</taxon>
        <taxon>Paspaleae</taxon>
        <taxon>Paspalinae</taxon>
        <taxon>Paspalum</taxon>
    </lineage>
</organism>
<dbReference type="EMBL" id="CP144750">
    <property type="protein sequence ID" value="WVZ81288.1"/>
    <property type="molecule type" value="Genomic_DNA"/>
</dbReference>